<evidence type="ECO:0000313" key="3">
    <source>
        <dbReference type="Proteomes" id="UP000199501"/>
    </source>
</evidence>
<accession>A0A1G6UET1</accession>
<keyword evidence="1" id="KW-1133">Transmembrane helix</keyword>
<keyword evidence="1" id="KW-0812">Transmembrane</keyword>
<evidence type="ECO:0000313" key="2">
    <source>
        <dbReference type="EMBL" id="SDD39216.1"/>
    </source>
</evidence>
<dbReference type="EMBL" id="FMZZ01000010">
    <property type="protein sequence ID" value="SDD39216.1"/>
    <property type="molecule type" value="Genomic_DNA"/>
</dbReference>
<dbReference type="STRING" id="1271860.SAMN05216174_110216"/>
<proteinExistence type="predicted"/>
<dbReference type="Proteomes" id="UP000199501">
    <property type="component" value="Unassembled WGS sequence"/>
</dbReference>
<protein>
    <submittedName>
        <fullName evidence="2">Uncharacterized protein</fullName>
    </submittedName>
</protein>
<feature type="transmembrane region" description="Helical" evidence="1">
    <location>
        <begin position="15"/>
        <end position="36"/>
    </location>
</feature>
<reference evidence="3" key="1">
    <citation type="submission" date="2016-10" db="EMBL/GenBank/DDBJ databases">
        <authorList>
            <person name="Varghese N."/>
            <person name="Submissions S."/>
        </authorList>
    </citation>
    <scope>NUCLEOTIDE SEQUENCE [LARGE SCALE GENOMIC DNA]</scope>
    <source>
        <strain evidence="3">IBRC-M 10403</strain>
    </source>
</reference>
<sequence>MIAVLAAAQSENAGTIAIVVMAVVLPIAAAAVLFAYRHRFTSPQRQQQVFAARFDGHRIVHFQPWYWSFDTETARRIAWSRGYVERDLNPGAPRVGAHRDVVTFVPGAWRHPPRT</sequence>
<evidence type="ECO:0000256" key="1">
    <source>
        <dbReference type="SAM" id="Phobius"/>
    </source>
</evidence>
<keyword evidence="3" id="KW-1185">Reference proteome</keyword>
<name>A0A1G6UET1_9PSEU</name>
<keyword evidence="1" id="KW-0472">Membrane</keyword>
<gene>
    <name evidence="2" type="ORF">SAMN05216174_110216</name>
</gene>
<dbReference type="AlphaFoldDB" id="A0A1G6UET1"/>
<dbReference type="RefSeq" id="WP_091453627.1">
    <property type="nucleotide sequence ID" value="NZ_FMZZ01000010.1"/>
</dbReference>
<organism evidence="2 3">
    <name type="scientific">Actinokineospora iranica</name>
    <dbReference type="NCBI Taxonomy" id="1271860"/>
    <lineage>
        <taxon>Bacteria</taxon>
        <taxon>Bacillati</taxon>
        <taxon>Actinomycetota</taxon>
        <taxon>Actinomycetes</taxon>
        <taxon>Pseudonocardiales</taxon>
        <taxon>Pseudonocardiaceae</taxon>
        <taxon>Actinokineospora</taxon>
    </lineage>
</organism>